<dbReference type="PANTHER" id="PTHR12534:SF0">
    <property type="entry name" value="SMALL RIBOSOMAL SUBUNIT PROTEIN US2M"/>
    <property type="match status" value="1"/>
</dbReference>
<dbReference type="Pfam" id="PF00318">
    <property type="entry name" value="Ribosomal_S2"/>
    <property type="match status" value="1"/>
</dbReference>
<reference evidence="8" key="1">
    <citation type="submission" date="2017-12" db="EMBL/GenBank/DDBJ databases">
        <title>FDA dAtabase for Regulatory Grade micrObial Sequences (FDA-ARGOS): Supporting development and validation of Infectious Disease Dx tests.</title>
        <authorList>
            <person name="Hoffmann M."/>
            <person name="Allard M."/>
            <person name="Evans P."/>
            <person name="Brown E."/>
            <person name="Tallon L."/>
            <person name="Sadzewicz L."/>
            <person name="Sengamalay N."/>
            <person name="Ott S."/>
            <person name="Godinez A."/>
            <person name="Nagaraj S."/>
            <person name="Vavikolanu K."/>
            <person name="Aluvathingal J."/>
            <person name="Nadendla S."/>
            <person name="Sichtig H."/>
        </authorList>
    </citation>
    <scope>NUCLEOTIDE SEQUENCE [LARGE SCALE GENOMIC DNA]</scope>
    <source>
        <strain evidence="8">FDAARGOS_249</strain>
    </source>
</reference>
<sequence length="252" mass="28523">MPVISMKQLLEAGVHFGHQTRRWNPKMDKYIFTERNGIYIIDLQKTVKLVDQAYNAMRDLVGNDGVALFVGTKKQAQDSIADEATRAGQYYVNHRWLGGTLTNWETIQKRIKHLKNIKEMEVDGTFDVLPKKEVVGLLKEKERLEKFLGGIEDMPRIPDVMFVVDPRKEKIAIQEAHKLNIPVIAMVDTNCDPDEVDYVIPSNDDAIRAIKLITGGMAEAILEAKQGAQEEAEQDVTVEDFKGDEVLDEVAE</sequence>
<dbReference type="InterPro" id="IPR023591">
    <property type="entry name" value="Ribosomal_uS2_flav_dom_sf"/>
</dbReference>
<organism evidence="7 8">
    <name type="scientific">Aerococcus viridans</name>
    <dbReference type="NCBI Taxonomy" id="1377"/>
    <lineage>
        <taxon>Bacteria</taxon>
        <taxon>Bacillati</taxon>
        <taxon>Bacillota</taxon>
        <taxon>Bacilli</taxon>
        <taxon>Lactobacillales</taxon>
        <taxon>Aerococcaceae</taxon>
        <taxon>Aerococcus</taxon>
    </lineage>
</organism>
<evidence type="ECO:0000256" key="2">
    <source>
        <dbReference type="ARBA" id="ARBA00022980"/>
    </source>
</evidence>
<dbReference type="Gene3D" id="1.10.287.610">
    <property type="entry name" value="Helix hairpin bin"/>
    <property type="match status" value="1"/>
</dbReference>
<evidence type="ECO:0000256" key="4">
    <source>
        <dbReference type="ARBA" id="ARBA00035256"/>
    </source>
</evidence>
<proteinExistence type="inferred from homology"/>
<name>A0A2J9PQX4_9LACT</name>
<keyword evidence="2 5" id="KW-0689">Ribosomal protein</keyword>
<dbReference type="PANTHER" id="PTHR12534">
    <property type="entry name" value="30S RIBOSOMAL PROTEIN S2 PROKARYOTIC AND ORGANELLAR"/>
    <property type="match status" value="1"/>
</dbReference>
<dbReference type="GO" id="GO:0003735">
    <property type="term" value="F:structural constituent of ribosome"/>
    <property type="evidence" value="ECO:0007669"/>
    <property type="project" value="InterPro"/>
</dbReference>
<dbReference type="EMBL" id="NBTM02000001">
    <property type="protein sequence ID" value="PNL92400.1"/>
    <property type="molecule type" value="Genomic_DNA"/>
</dbReference>
<dbReference type="RefSeq" id="WP_102950035.1">
    <property type="nucleotide sequence ID" value="NZ_CBCPHS010000005.1"/>
</dbReference>
<dbReference type="FunFam" id="1.10.287.610:FF:000001">
    <property type="entry name" value="30S ribosomal protein S2"/>
    <property type="match status" value="1"/>
</dbReference>
<evidence type="ECO:0000313" key="8">
    <source>
        <dbReference type="Proteomes" id="UP000192813"/>
    </source>
</evidence>
<dbReference type="GO" id="GO:0006412">
    <property type="term" value="P:translation"/>
    <property type="evidence" value="ECO:0007669"/>
    <property type="project" value="UniProtKB-UniRule"/>
</dbReference>
<dbReference type="CDD" id="cd01425">
    <property type="entry name" value="RPS2"/>
    <property type="match status" value="1"/>
</dbReference>
<evidence type="ECO:0000256" key="3">
    <source>
        <dbReference type="ARBA" id="ARBA00023274"/>
    </source>
</evidence>
<evidence type="ECO:0000256" key="1">
    <source>
        <dbReference type="ARBA" id="ARBA00006242"/>
    </source>
</evidence>
<evidence type="ECO:0000256" key="6">
    <source>
        <dbReference type="RuleBase" id="RU003631"/>
    </source>
</evidence>
<comment type="caution">
    <text evidence="7">The sequence shown here is derived from an EMBL/GenBank/DDBJ whole genome shotgun (WGS) entry which is preliminary data.</text>
</comment>
<dbReference type="PROSITE" id="PS00963">
    <property type="entry name" value="RIBOSOMAL_S2_2"/>
    <property type="match status" value="1"/>
</dbReference>
<dbReference type="InterPro" id="IPR001865">
    <property type="entry name" value="Ribosomal_uS2"/>
</dbReference>
<dbReference type="InterPro" id="IPR018130">
    <property type="entry name" value="Ribosomal_uS2_CS"/>
</dbReference>
<dbReference type="GO" id="GO:0022627">
    <property type="term" value="C:cytosolic small ribosomal subunit"/>
    <property type="evidence" value="ECO:0007669"/>
    <property type="project" value="TreeGrafter"/>
</dbReference>
<dbReference type="SUPFAM" id="SSF52313">
    <property type="entry name" value="Ribosomal protein S2"/>
    <property type="match status" value="1"/>
</dbReference>
<evidence type="ECO:0000313" key="7">
    <source>
        <dbReference type="EMBL" id="PNL92400.1"/>
    </source>
</evidence>
<dbReference type="Gene3D" id="3.40.50.10490">
    <property type="entry name" value="Glucose-6-phosphate isomerase like protein, domain 1"/>
    <property type="match status" value="1"/>
</dbReference>
<comment type="similarity">
    <text evidence="1 5 6">Belongs to the universal ribosomal protein uS2 family.</text>
</comment>
<dbReference type="Proteomes" id="UP000192813">
    <property type="component" value="Unassembled WGS sequence"/>
</dbReference>
<dbReference type="HAMAP" id="MF_00291_B">
    <property type="entry name" value="Ribosomal_uS2_B"/>
    <property type="match status" value="1"/>
</dbReference>
<dbReference type="PRINTS" id="PR00395">
    <property type="entry name" value="RIBOSOMALS2"/>
</dbReference>
<dbReference type="PROSITE" id="PS00962">
    <property type="entry name" value="RIBOSOMAL_S2_1"/>
    <property type="match status" value="1"/>
</dbReference>
<gene>
    <name evidence="5 7" type="primary">rpsB</name>
    <name evidence="7" type="ORF">A6J77_009200</name>
</gene>
<dbReference type="InterPro" id="IPR005706">
    <property type="entry name" value="Ribosomal_uS2_bac/mit/plastid"/>
</dbReference>
<evidence type="ECO:0000256" key="5">
    <source>
        <dbReference type="HAMAP-Rule" id="MF_00291"/>
    </source>
</evidence>
<dbReference type="AlphaFoldDB" id="A0A2J9PQX4"/>
<dbReference type="NCBIfam" id="TIGR01011">
    <property type="entry name" value="rpsB_bact"/>
    <property type="match status" value="1"/>
</dbReference>
<protein>
    <recommendedName>
        <fullName evidence="4 5">Small ribosomal subunit protein uS2</fullName>
    </recommendedName>
</protein>
<accession>A0A2J9PQX4</accession>
<keyword evidence="3 5" id="KW-0687">Ribonucleoprotein</keyword>